<gene>
    <name evidence="1" type="ORF">ANN_15906</name>
</gene>
<keyword evidence="2" id="KW-1185">Reference proteome</keyword>
<evidence type="ECO:0000313" key="2">
    <source>
        <dbReference type="Proteomes" id="UP001148838"/>
    </source>
</evidence>
<name>A0ABQ8SIS1_PERAM</name>
<comment type="caution">
    <text evidence="1">The sequence shown here is derived from an EMBL/GenBank/DDBJ whole genome shotgun (WGS) entry which is preliminary data.</text>
</comment>
<dbReference type="EMBL" id="JAJSOF020000027">
    <property type="protein sequence ID" value="KAJ4433596.1"/>
    <property type="molecule type" value="Genomic_DNA"/>
</dbReference>
<organism evidence="1 2">
    <name type="scientific">Periplaneta americana</name>
    <name type="common">American cockroach</name>
    <name type="synonym">Blatta americana</name>
    <dbReference type="NCBI Taxonomy" id="6978"/>
    <lineage>
        <taxon>Eukaryota</taxon>
        <taxon>Metazoa</taxon>
        <taxon>Ecdysozoa</taxon>
        <taxon>Arthropoda</taxon>
        <taxon>Hexapoda</taxon>
        <taxon>Insecta</taxon>
        <taxon>Pterygota</taxon>
        <taxon>Neoptera</taxon>
        <taxon>Polyneoptera</taxon>
        <taxon>Dictyoptera</taxon>
        <taxon>Blattodea</taxon>
        <taxon>Blattoidea</taxon>
        <taxon>Blattidae</taxon>
        <taxon>Blattinae</taxon>
        <taxon>Periplaneta</taxon>
    </lineage>
</organism>
<protein>
    <submittedName>
        <fullName evidence="1">Uncharacterized protein</fullName>
    </submittedName>
</protein>
<evidence type="ECO:0000313" key="1">
    <source>
        <dbReference type="EMBL" id="KAJ4433596.1"/>
    </source>
</evidence>
<reference evidence="1 2" key="1">
    <citation type="journal article" date="2022" name="Allergy">
        <title>Genome assembly and annotation of Periplaneta americana reveal a comprehensive cockroach allergen profile.</title>
        <authorList>
            <person name="Wang L."/>
            <person name="Xiong Q."/>
            <person name="Saelim N."/>
            <person name="Wang L."/>
            <person name="Nong W."/>
            <person name="Wan A.T."/>
            <person name="Shi M."/>
            <person name="Liu X."/>
            <person name="Cao Q."/>
            <person name="Hui J.H.L."/>
            <person name="Sookrung N."/>
            <person name="Leung T.F."/>
            <person name="Tungtrongchitr A."/>
            <person name="Tsui S.K.W."/>
        </authorList>
    </citation>
    <scope>NUCLEOTIDE SEQUENCE [LARGE SCALE GENOMIC DNA]</scope>
    <source>
        <strain evidence="1">PWHHKU_190912</strain>
    </source>
</reference>
<proteinExistence type="predicted"/>
<dbReference type="Proteomes" id="UP001148838">
    <property type="component" value="Unassembled WGS sequence"/>
</dbReference>
<sequence length="134" mass="15856">MKKISSRELASGKVPKMLAAFPRWMAIPIRCRSSETFLNPETYPHSSVQDLSKTCPLLRQQSWTLRKSDENSITASEMKFMLRTAGYTKWDNKRNEDILQELGMELVLQYIHQYQDNWLHHVKRMPRTRISERS</sequence>
<accession>A0ABQ8SIS1</accession>